<name>A0A4C1TN26_EUMVA</name>
<accession>A0A4C1TN26</accession>
<dbReference type="EMBL" id="BGZK01000067">
    <property type="protein sequence ID" value="GBP14898.1"/>
    <property type="molecule type" value="Genomic_DNA"/>
</dbReference>
<gene>
    <name evidence="1" type="ORF">EVAR_75474_1</name>
</gene>
<sequence>MKIIKLEHKTGQFSALFTYLLDNAPASVYYSVLIKYRPSKSAYRVRSLVVSGKSDQSLLSALSISLGSLMPGFYHRSDLKSLSACVKACGGLLRGRPATIGIPMLEQNLDLTGEYHCA</sequence>
<protein>
    <submittedName>
        <fullName evidence="1">Uncharacterized protein</fullName>
    </submittedName>
</protein>
<reference evidence="1 2" key="1">
    <citation type="journal article" date="2019" name="Commun. Biol.">
        <title>The bagworm genome reveals a unique fibroin gene that provides high tensile strength.</title>
        <authorList>
            <person name="Kono N."/>
            <person name="Nakamura H."/>
            <person name="Ohtoshi R."/>
            <person name="Tomita M."/>
            <person name="Numata K."/>
            <person name="Arakawa K."/>
        </authorList>
    </citation>
    <scope>NUCLEOTIDE SEQUENCE [LARGE SCALE GENOMIC DNA]</scope>
</reference>
<evidence type="ECO:0000313" key="2">
    <source>
        <dbReference type="Proteomes" id="UP000299102"/>
    </source>
</evidence>
<keyword evidence="2" id="KW-1185">Reference proteome</keyword>
<dbReference type="Proteomes" id="UP000299102">
    <property type="component" value="Unassembled WGS sequence"/>
</dbReference>
<organism evidence="1 2">
    <name type="scientific">Eumeta variegata</name>
    <name type="common">Bagworm moth</name>
    <name type="synonym">Eumeta japonica</name>
    <dbReference type="NCBI Taxonomy" id="151549"/>
    <lineage>
        <taxon>Eukaryota</taxon>
        <taxon>Metazoa</taxon>
        <taxon>Ecdysozoa</taxon>
        <taxon>Arthropoda</taxon>
        <taxon>Hexapoda</taxon>
        <taxon>Insecta</taxon>
        <taxon>Pterygota</taxon>
        <taxon>Neoptera</taxon>
        <taxon>Endopterygota</taxon>
        <taxon>Lepidoptera</taxon>
        <taxon>Glossata</taxon>
        <taxon>Ditrysia</taxon>
        <taxon>Tineoidea</taxon>
        <taxon>Psychidae</taxon>
        <taxon>Oiketicinae</taxon>
        <taxon>Eumeta</taxon>
    </lineage>
</organism>
<proteinExistence type="predicted"/>
<dbReference type="AlphaFoldDB" id="A0A4C1TN26"/>
<comment type="caution">
    <text evidence="1">The sequence shown here is derived from an EMBL/GenBank/DDBJ whole genome shotgun (WGS) entry which is preliminary data.</text>
</comment>
<evidence type="ECO:0000313" key="1">
    <source>
        <dbReference type="EMBL" id="GBP14898.1"/>
    </source>
</evidence>